<dbReference type="KEGG" id="vg:5179623"/>
<feature type="transmembrane region" description="Helical" evidence="1">
    <location>
        <begin position="40"/>
        <end position="62"/>
    </location>
</feature>
<evidence type="ECO:0000313" key="3">
    <source>
        <dbReference type="Proteomes" id="UP000203987"/>
    </source>
</evidence>
<organism evidence="2 3">
    <name type="scientific">Ichnoviriform fumiferanae</name>
    <dbReference type="NCBI Taxonomy" id="419435"/>
    <lineage>
        <taxon>Viruses</taxon>
        <taxon>Viruses incertae sedis</taxon>
        <taxon>Polydnaviriformidae</taxon>
        <taxon>Ichnoviriform</taxon>
    </lineage>
</organism>
<evidence type="ECO:0000256" key="1">
    <source>
        <dbReference type="SAM" id="Phobius"/>
    </source>
</evidence>
<feature type="transmembrane region" description="Helical" evidence="1">
    <location>
        <begin position="127"/>
        <end position="153"/>
    </location>
</feature>
<dbReference type="GeneID" id="5179623"/>
<feature type="transmembrane region" description="Helical" evidence="1">
    <location>
        <begin position="82"/>
        <end position="106"/>
    </location>
</feature>
<dbReference type="Proteomes" id="UP000203987">
    <property type="component" value="Genome"/>
</dbReference>
<keyword evidence="1" id="KW-0472">Membrane</keyword>
<dbReference type="EMBL" id="AB289930">
    <property type="protein sequence ID" value="BAF45488.1"/>
    <property type="molecule type" value="Genomic_DNA"/>
</dbReference>
<reference evidence="2 3" key="1">
    <citation type="journal article" date="2007" name="J. Virol.">
        <title>Genomic and morphological features of a banchine polydnavirus: comparison with bracoviruses and ichnoviruses.</title>
        <authorList>
            <person name="Lapointe R."/>
            <person name="Tanaka K."/>
            <person name="Barney W.E."/>
            <person name="Whitfield J.B."/>
            <person name="Banks J.C."/>
            <person name="Beliveau C."/>
            <person name="Stoltz D."/>
            <person name="Webb B.A."/>
            <person name="Cusson M."/>
        </authorList>
    </citation>
    <scope>NUCLEOTIDE SEQUENCE [LARGE SCALE GENOMIC DNA]</scope>
</reference>
<keyword evidence="1" id="KW-0812">Transmembrane</keyword>
<keyword evidence="1" id="KW-1133">Transmembrane helix</keyword>
<name>A2PZR6_9VIRU</name>
<proteinExistence type="predicted"/>
<accession>A2PZR6</accession>
<dbReference type="RefSeq" id="YP_001029436.1">
    <property type="nucleotide sequence ID" value="NC_008934.1"/>
</dbReference>
<evidence type="ECO:0000313" key="2">
    <source>
        <dbReference type="EMBL" id="BAF45488.1"/>
    </source>
</evidence>
<sequence>MSEVDQTMYEEPTVFAFSKIQMDKEAQKRRSVAERCLHRIFPLACILGITIIAIVSGLGYSLMYPLMSNNPHPEQEQIVNVLYELLSVTFFGVLIMNLGLLCAVMFDLRHATKMDEETMEKGIVHRFMLNWILFMLSYVVVTFSVSAIGLLLLGN</sequence>
<protein>
    <submittedName>
        <fullName evidence="2">GfV-B18-ORF1</fullName>
    </submittedName>
</protein>